<evidence type="ECO:0000256" key="6">
    <source>
        <dbReference type="SAM" id="Phobius"/>
    </source>
</evidence>
<comment type="caution">
    <text evidence="7">The sequence shown here is derived from an EMBL/GenBank/DDBJ whole genome shotgun (WGS) entry which is preliminary data.</text>
</comment>
<feature type="transmembrane region" description="Helical" evidence="6">
    <location>
        <begin position="196"/>
        <end position="217"/>
    </location>
</feature>
<dbReference type="PANTHER" id="PTHR42893:SF46">
    <property type="entry name" value="PROTEIN DETOXIFICATION 44, CHLOROPLASTIC"/>
    <property type="match status" value="1"/>
</dbReference>
<feature type="transmembrane region" description="Helical" evidence="6">
    <location>
        <begin position="101"/>
        <end position="127"/>
    </location>
</feature>
<dbReference type="OrthoDB" id="9789527at2"/>
<dbReference type="InterPro" id="IPR002528">
    <property type="entry name" value="MATE_fam"/>
</dbReference>
<dbReference type="PANTHER" id="PTHR42893">
    <property type="entry name" value="PROTEIN DETOXIFICATION 44, CHLOROPLASTIC-RELATED"/>
    <property type="match status" value="1"/>
</dbReference>
<feature type="transmembrane region" description="Helical" evidence="6">
    <location>
        <begin position="139"/>
        <end position="160"/>
    </location>
</feature>
<dbReference type="InterPro" id="IPR044644">
    <property type="entry name" value="DinF-like"/>
</dbReference>
<protein>
    <submittedName>
        <fullName evidence="7">MATE family multidrug resistance protein</fullName>
    </submittedName>
</protein>
<reference evidence="7 8" key="1">
    <citation type="submission" date="2019-03" db="EMBL/GenBank/DDBJ databases">
        <title>Genomic Encyclopedia of Type Strains, Phase III (KMG-III): the genomes of soil and plant-associated and newly described type strains.</title>
        <authorList>
            <person name="Whitman W."/>
        </authorList>
    </citation>
    <scope>NUCLEOTIDE SEQUENCE [LARGE SCALE GENOMIC DNA]</scope>
    <source>
        <strain evidence="7 8">CGMCC 1.7660</strain>
    </source>
</reference>
<evidence type="ECO:0000256" key="4">
    <source>
        <dbReference type="ARBA" id="ARBA00022989"/>
    </source>
</evidence>
<keyword evidence="4 6" id="KW-1133">Transmembrane helix</keyword>
<comment type="similarity">
    <text evidence="2">Belongs to the multi antimicrobial extrusion (MATE) (TC 2.A.66.1) family.</text>
</comment>
<name>A0A4R6WQS4_9PROT</name>
<evidence type="ECO:0000256" key="5">
    <source>
        <dbReference type="ARBA" id="ARBA00023136"/>
    </source>
</evidence>
<evidence type="ECO:0000313" key="8">
    <source>
        <dbReference type="Proteomes" id="UP000295783"/>
    </source>
</evidence>
<dbReference type="CDD" id="cd13136">
    <property type="entry name" value="MATE_DinF_like"/>
    <property type="match status" value="1"/>
</dbReference>
<organism evidence="7 8">
    <name type="scientific">Dongia mobilis</name>
    <dbReference type="NCBI Taxonomy" id="578943"/>
    <lineage>
        <taxon>Bacteria</taxon>
        <taxon>Pseudomonadati</taxon>
        <taxon>Pseudomonadota</taxon>
        <taxon>Alphaproteobacteria</taxon>
        <taxon>Rhodospirillales</taxon>
        <taxon>Dongiaceae</taxon>
        <taxon>Dongia</taxon>
    </lineage>
</organism>
<gene>
    <name evidence="7" type="ORF">A8950_2868</name>
</gene>
<feature type="transmembrane region" description="Helical" evidence="6">
    <location>
        <begin position="20"/>
        <end position="38"/>
    </location>
</feature>
<dbReference type="Pfam" id="PF01554">
    <property type="entry name" value="MatE"/>
    <property type="match status" value="2"/>
</dbReference>
<dbReference type="AlphaFoldDB" id="A0A4R6WQS4"/>
<dbReference type="GO" id="GO:0005886">
    <property type="term" value="C:plasma membrane"/>
    <property type="evidence" value="ECO:0007669"/>
    <property type="project" value="TreeGrafter"/>
</dbReference>
<evidence type="ECO:0000256" key="2">
    <source>
        <dbReference type="ARBA" id="ARBA00010199"/>
    </source>
</evidence>
<evidence type="ECO:0000256" key="1">
    <source>
        <dbReference type="ARBA" id="ARBA00004141"/>
    </source>
</evidence>
<dbReference type="EMBL" id="SNYW01000010">
    <property type="protein sequence ID" value="TDQ80998.1"/>
    <property type="molecule type" value="Genomic_DNA"/>
</dbReference>
<proteinExistence type="inferred from homology"/>
<dbReference type="Proteomes" id="UP000295783">
    <property type="component" value="Unassembled WGS sequence"/>
</dbReference>
<feature type="transmembrane region" description="Helical" evidence="6">
    <location>
        <begin position="317"/>
        <end position="340"/>
    </location>
</feature>
<dbReference type="GO" id="GO:0042910">
    <property type="term" value="F:xenobiotic transmembrane transporter activity"/>
    <property type="evidence" value="ECO:0007669"/>
    <property type="project" value="InterPro"/>
</dbReference>
<keyword evidence="3 6" id="KW-0812">Transmembrane</keyword>
<dbReference type="NCBIfam" id="TIGR00797">
    <property type="entry name" value="matE"/>
    <property type="match status" value="1"/>
</dbReference>
<accession>A0A4R6WQS4</accession>
<feature type="transmembrane region" description="Helical" evidence="6">
    <location>
        <begin position="394"/>
        <end position="412"/>
    </location>
</feature>
<sequence length="445" mass="47505">MNMTDLTANPALAQRYRVPALAVPAIVANLSTVLPSLVDTALIGQSGDAVPLGGIAIGTTLAGFVLWVFAFLRLGTAGFTAQALGAGDAGEIRATVGRALVLAWLFGFILLLIMVPLAIVTIPLFGASDIVADLAARYFHYRMFGAPFELTNYVILGWLLGLQRIGLVLALQLFLNGLNALLSYLLIYHMQLGVDGAAIGTAVAQSATALVGLYLVRLELRRFRAESGGTSLVDLDRLFELITVNFDIFLRTLCVMFVMSYFVGLGARMNDTTLAANHLLFALLATMAQILDGFAQSAETLAGHAVGARNRAALRQAVAHALIWGGGGAALLALGLLWGGTDILALFSADAAVIARAADFLPWLVFSPLVAVWCYVLDGVFIGATRSREMRNGMLVAALGAIVAQYFLIPAFGNHGLWAALMLFFVLRGATLYAWYPRIPRAMRE</sequence>
<evidence type="ECO:0000256" key="3">
    <source>
        <dbReference type="ARBA" id="ARBA00022692"/>
    </source>
</evidence>
<comment type="subcellular location">
    <subcellularLocation>
        <location evidence="1">Membrane</location>
        <topology evidence="1">Multi-pass membrane protein</topology>
    </subcellularLocation>
</comment>
<feature type="transmembrane region" description="Helical" evidence="6">
    <location>
        <begin position="167"/>
        <end position="190"/>
    </location>
</feature>
<keyword evidence="5 6" id="KW-0472">Membrane</keyword>
<dbReference type="GO" id="GO:0015297">
    <property type="term" value="F:antiporter activity"/>
    <property type="evidence" value="ECO:0007669"/>
    <property type="project" value="InterPro"/>
</dbReference>
<feature type="transmembrane region" description="Helical" evidence="6">
    <location>
        <begin position="50"/>
        <end position="72"/>
    </location>
</feature>
<feature type="transmembrane region" description="Helical" evidence="6">
    <location>
        <begin position="360"/>
        <end position="382"/>
    </location>
</feature>
<evidence type="ECO:0000313" key="7">
    <source>
        <dbReference type="EMBL" id="TDQ80998.1"/>
    </source>
</evidence>
<feature type="transmembrane region" description="Helical" evidence="6">
    <location>
        <begin position="418"/>
        <end position="436"/>
    </location>
</feature>
<keyword evidence="8" id="KW-1185">Reference proteome</keyword>